<dbReference type="AlphaFoldDB" id="A0A6S7J3Z3"/>
<dbReference type="GO" id="GO:0016747">
    <property type="term" value="F:acyltransferase activity, transferring groups other than amino-acyl groups"/>
    <property type="evidence" value="ECO:0007669"/>
    <property type="project" value="InterPro"/>
</dbReference>
<dbReference type="EMBL" id="CACRXK020012652">
    <property type="protein sequence ID" value="CAB4023740.1"/>
    <property type="molecule type" value="Genomic_DNA"/>
</dbReference>
<gene>
    <name evidence="1" type="ORF">PACLA_8A044779</name>
</gene>
<dbReference type="PANTHER" id="PTHR11161:SF0">
    <property type="entry name" value="O-ACYLTRANSFERASE LIKE PROTEIN"/>
    <property type="match status" value="1"/>
</dbReference>
<dbReference type="Pfam" id="PF01757">
    <property type="entry name" value="Acyl_transf_3"/>
    <property type="match status" value="1"/>
</dbReference>
<name>A0A6S7J3Z3_PARCT</name>
<comment type="caution">
    <text evidence="1">The sequence shown here is derived from an EMBL/GenBank/DDBJ whole genome shotgun (WGS) entry which is preliminary data.</text>
</comment>
<evidence type="ECO:0000313" key="1">
    <source>
        <dbReference type="EMBL" id="CAB4023740.1"/>
    </source>
</evidence>
<dbReference type="OrthoDB" id="207378at2759"/>
<dbReference type="PANTHER" id="PTHR11161">
    <property type="entry name" value="O-ACYLTRANSFERASE"/>
    <property type="match status" value="1"/>
</dbReference>
<organism evidence="1 2">
    <name type="scientific">Paramuricea clavata</name>
    <name type="common">Red gorgonian</name>
    <name type="synonym">Violescent sea-whip</name>
    <dbReference type="NCBI Taxonomy" id="317549"/>
    <lineage>
        <taxon>Eukaryota</taxon>
        <taxon>Metazoa</taxon>
        <taxon>Cnidaria</taxon>
        <taxon>Anthozoa</taxon>
        <taxon>Octocorallia</taxon>
        <taxon>Malacalcyonacea</taxon>
        <taxon>Plexauridae</taxon>
        <taxon>Paramuricea</taxon>
    </lineage>
</organism>
<dbReference type="Proteomes" id="UP001152795">
    <property type="component" value="Unassembled WGS sequence"/>
</dbReference>
<feature type="non-terminal residue" evidence="1">
    <location>
        <position position="582"/>
    </location>
</feature>
<proteinExistence type="predicted"/>
<reference evidence="1" key="1">
    <citation type="submission" date="2020-04" db="EMBL/GenBank/DDBJ databases">
        <authorList>
            <person name="Alioto T."/>
            <person name="Alioto T."/>
            <person name="Gomez Garrido J."/>
        </authorList>
    </citation>
    <scope>NUCLEOTIDE SEQUENCE</scope>
    <source>
        <strain evidence="1">A484AB</strain>
    </source>
</reference>
<dbReference type="InterPro" id="IPR052728">
    <property type="entry name" value="O2_lipid_transport_reg"/>
</dbReference>
<protein>
    <submittedName>
        <fullName evidence="1">Nose resistant to fluoxetine 6-like</fullName>
    </submittedName>
</protein>
<keyword evidence="2" id="KW-1185">Reference proteome</keyword>
<accession>A0A6S7J3Z3</accession>
<dbReference type="InterPro" id="IPR002656">
    <property type="entry name" value="Acyl_transf_3_dom"/>
</dbReference>
<evidence type="ECO:0000313" key="2">
    <source>
        <dbReference type="Proteomes" id="UP001152795"/>
    </source>
</evidence>
<sequence>CLRCYIGCCGTSLKPTIPQLTNKRVYLIHHGSACSTGGPGYDAGARWSLALCAVLLLFCLIGTILDAIIEAYNTSEENTSPSDQNNTVELQSVTIPPQANNTLTRQTTSSTALHPPEETIRFGPPRFLKSKLCEVFLCFSLLRNTKKIFSTNVPATAITSINGIRVFSIWWVILGHTFLYVLISPIVENKAQTVEDSKLLSILPVTNAYFAVDSFFFLSGLLVAYTCFRKMAKSDGKFNWILFYVHRFWRLTPSYMFVILFTVHLKGLISDSLLWQYTYKDPFCSDKWWTNLLYINNFYPEEFTEQCIGWTWYLANDMQFYVISPILLILAFKYGWRGLLSSTGTLLLISTIVIAALIGAYDVDPIINLKLLHFTDETAKKSRDNSNYIYSKPYCRIQPYLIGFILGYAIYMKYRGPIKRRGWLIALIGWSVAFAIAMTVVYAPHESVVPGNREWNMTENIFYGTFQRLLWGLVLAWVTYACHYGYGSYIQQFLSARFWIPLSRLTYSVYLVHIIVLQFMLTAVNGTIHYDIPTTSYYFIAATVLSYAVGFILAVVIEFPSENLENLVLKFLQERKKYAVNS</sequence>